<gene>
    <name evidence="2" type="ORF">RI129_006277</name>
</gene>
<dbReference type="InterPro" id="IPR012337">
    <property type="entry name" value="RNaseH-like_sf"/>
</dbReference>
<proteinExistence type="predicted"/>
<sequence>MLNATYLSPTIQNELISICGEVVQKKIVQEINSSQCFSILVDETTDVSRQEQMSICARYTKLENNVFILREEFLNFVAVGSTTGKNLANTILSELERLGVDCQYLIGQGYDGASAMKGCFNGVQAIIRESHPEALYVHCSSHSLNLALCHSCQIQPIRNTIGTIKSVGNFMKSSAKRTNCLKHSIRKNFPETKWQTLTAMCETRWVENHDGLIRFQEIFKAILDTLEDLSTDVDSETSSKANNFLKSIIASDFVISLCCLTMLFSYTLPLCKILQSPMCDLSAALQHVDLIIITIEDIRKNVDLKFTKIFKAAQDLLTPLKEDIKIPRLALRQQHRPNYSATDPETYFRRSIMIPLLDDFLDQLRRRFKDHNTTLSSLNILFRLCAAGITLNFKFTISLFIKSIWTGTVYNRNSTYGSKNG</sequence>
<dbReference type="Proteomes" id="UP001329430">
    <property type="component" value="Chromosome 4"/>
</dbReference>
<dbReference type="PANTHER" id="PTHR46289">
    <property type="entry name" value="52 KDA REPRESSOR OF THE INHIBITOR OF THE PROTEIN KINASE-LIKE PROTEIN-RELATED"/>
    <property type="match status" value="1"/>
</dbReference>
<evidence type="ECO:0000313" key="2">
    <source>
        <dbReference type="EMBL" id="KAK5644977.1"/>
    </source>
</evidence>
<comment type="caution">
    <text evidence="2">The sequence shown here is derived from an EMBL/GenBank/DDBJ whole genome shotgun (WGS) entry which is preliminary data.</text>
</comment>
<organism evidence="2 3">
    <name type="scientific">Pyrocoelia pectoralis</name>
    <dbReference type="NCBI Taxonomy" id="417401"/>
    <lineage>
        <taxon>Eukaryota</taxon>
        <taxon>Metazoa</taxon>
        <taxon>Ecdysozoa</taxon>
        <taxon>Arthropoda</taxon>
        <taxon>Hexapoda</taxon>
        <taxon>Insecta</taxon>
        <taxon>Pterygota</taxon>
        <taxon>Neoptera</taxon>
        <taxon>Endopterygota</taxon>
        <taxon>Coleoptera</taxon>
        <taxon>Polyphaga</taxon>
        <taxon>Elateriformia</taxon>
        <taxon>Elateroidea</taxon>
        <taxon>Lampyridae</taxon>
        <taxon>Lampyrinae</taxon>
        <taxon>Pyrocoelia</taxon>
    </lineage>
</organism>
<dbReference type="AlphaFoldDB" id="A0AAN7ZJL0"/>
<dbReference type="PANTHER" id="PTHR46289:SF14">
    <property type="entry name" value="DUF4371 DOMAIN-CONTAINING PROTEIN"/>
    <property type="match status" value="1"/>
</dbReference>
<protein>
    <recommendedName>
        <fullName evidence="1">DUF4371 domain-containing protein</fullName>
    </recommendedName>
</protein>
<dbReference type="InterPro" id="IPR025398">
    <property type="entry name" value="DUF4371"/>
</dbReference>
<reference evidence="2 3" key="1">
    <citation type="journal article" date="2024" name="Insects">
        <title>An Improved Chromosome-Level Genome Assembly of the Firefly Pyrocoelia pectoralis.</title>
        <authorList>
            <person name="Fu X."/>
            <person name="Meyer-Rochow V.B."/>
            <person name="Ballantyne L."/>
            <person name="Zhu X."/>
        </authorList>
    </citation>
    <scope>NUCLEOTIDE SEQUENCE [LARGE SCALE GENOMIC DNA]</scope>
    <source>
        <strain evidence="2">XCY_ONT2</strain>
    </source>
</reference>
<feature type="domain" description="DUF4371" evidence="1">
    <location>
        <begin position="4"/>
        <end position="122"/>
    </location>
</feature>
<dbReference type="EMBL" id="JAVRBK010000004">
    <property type="protein sequence ID" value="KAK5644977.1"/>
    <property type="molecule type" value="Genomic_DNA"/>
</dbReference>
<dbReference type="Pfam" id="PF14291">
    <property type="entry name" value="DUF4371"/>
    <property type="match status" value="1"/>
</dbReference>
<evidence type="ECO:0000313" key="3">
    <source>
        <dbReference type="Proteomes" id="UP001329430"/>
    </source>
</evidence>
<dbReference type="InterPro" id="IPR052958">
    <property type="entry name" value="IFN-induced_PKR_regulator"/>
</dbReference>
<evidence type="ECO:0000259" key="1">
    <source>
        <dbReference type="Pfam" id="PF14291"/>
    </source>
</evidence>
<keyword evidence="3" id="KW-1185">Reference proteome</keyword>
<accession>A0AAN7ZJL0</accession>
<name>A0AAN7ZJL0_9COLE</name>
<dbReference type="SUPFAM" id="SSF53098">
    <property type="entry name" value="Ribonuclease H-like"/>
    <property type="match status" value="1"/>
</dbReference>